<sequence length="613" mass="68383">MANDRIHLKTGEEIGGRAGATIALTPSTDKRRVSLPVPPDWVIPIIFIPGVMGSHLRMSRKRQAELERNDNRAWRPDEKIDSLSRRGDSPKRRQLNFDPDETEVDRYEITEDAGRFDLMGEATANSDKRHRNVPDGLPDIGLLMSAPLPAAAEQWKAKRGRHEATAAQKARWRGWSEVMFESYGTAIKLMEARMNDLLAPTGEVSLAWKMPQSIPVLDVDPREWGSDAGQPLTEDEIRRVGNCWYPVYAMGYNWLQSNGVSAGKLARRVDDVIAMYQANGRRCEKVIIVTHSMGGLVARAMLNPKYGHGIDKKILGIYHNVQPPVGAAAAYKRVRAGFEDAKGNLMGAIERAVIGKTGKEVTAVFANAPGPLELLPSASYPRGWLRVQTSEYRQVMALPTASDEPLKTYRGEMQLHKTLGTARPAAPVAVGDPLYDIYARESDAWWRLLNPEWVNPANKKYEGYSPYGLATKRIAEAQRFHRDIQDLYHPTTYASYGADPSQKAFGAVTYRVNATDLKGFGDPLSWRLISEDGEGRIVVRAENRHTLQLRLEPPIDAGDQTVPSEASASRVRGTVVFRQSGYEHQNSYNNDKVLASLLYSLVKIANTAPWWKT</sequence>
<dbReference type="AlphaFoldDB" id="A0A375FXD3"/>
<dbReference type="InterPro" id="IPR029058">
    <property type="entry name" value="AB_hydrolase_fold"/>
</dbReference>
<dbReference type="EMBL" id="OGUS01000112">
    <property type="protein sequence ID" value="SPC12171.1"/>
    <property type="molecule type" value="Genomic_DNA"/>
</dbReference>
<evidence type="ECO:0000313" key="4">
    <source>
        <dbReference type="EMBL" id="SPC12171.1"/>
    </source>
</evidence>
<feature type="domain" description="GPI inositol-deacylase PGAP1-like alpha/beta" evidence="2">
    <location>
        <begin position="269"/>
        <end position="303"/>
    </location>
</feature>
<reference evidence="5" key="1">
    <citation type="submission" date="2018-01" db="EMBL/GenBank/DDBJ databases">
        <authorList>
            <person name="Gaut B.S."/>
            <person name="Morton B.R."/>
            <person name="Clegg M.T."/>
            <person name="Duvall M.R."/>
        </authorList>
    </citation>
    <scope>NUCLEOTIDE SEQUENCE [LARGE SCALE GENOMIC DNA]</scope>
</reference>
<dbReference type="SUPFAM" id="SSF53474">
    <property type="entry name" value="alpha/beta-Hydrolases"/>
    <property type="match status" value="1"/>
</dbReference>
<evidence type="ECO:0000256" key="1">
    <source>
        <dbReference type="SAM" id="MobiDB-lite"/>
    </source>
</evidence>
<evidence type="ECO:0000259" key="2">
    <source>
        <dbReference type="Pfam" id="PF07819"/>
    </source>
</evidence>
<feature type="compositionally biased region" description="Basic and acidic residues" evidence="1">
    <location>
        <begin position="77"/>
        <end position="91"/>
    </location>
</feature>
<evidence type="ECO:0000313" key="5">
    <source>
        <dbReference type="Proteomes" id="UP000256862"/>
    </source>
</evidence>
<name>A0A375FXD3_9BURK</name>
<dbReference type="EMBL" id="OGUS01000104">
    <property type="protein sequence ID" value="SPC10529.1"/>
    <property type="molecule type" value="Genomic_DNA"/>
</dbReference>
<dbReference type="InterPro" id="IPR012908">
    <property type="entry name" value="PGAP1-ab_dom-like"/>
</dbReference>
<dbReference type="OrthoDB" id="9814331at2"/>
<dbReference type="Pfam" id="PF07819">
    <property type="entry name" value="PGAP1"/>
    <property type="match status" value="1"/>
</dbReference>
<comment type="caution">
    <text evidence="4">The sequence shown here is derived from an EMBL/GenBank/DDBJ whole genome shotgun (WGS) entry which is preliminary data.</text>
</comment>
<dbReference type="GO" id="GO:0016788">
    <property type="term" value="F:hydrolase activity, acting on ester bonds"/>
    <property type="evidence" value="ECO:0007669"/>
    <property type="project" value="InterPro"/>
</dbReference>
<feature type="region of interest" description="Disordered" evidence="1">
    <location>
        <begin position="77"/>
        <end position="100"/>
    </location>
</feature>
<reference evidence="4" key="2">
    <citation type="submission" date="2018-01" db="EMBL/GenBank/DDBJ databases">
        <authorList>
            <person name="Clerissi C."/>
        </authorList>
    </citation>
    <scope>NUCLEOTIDE SEQUENCE</scope>
    <source>
        <strain evidence="4">Cupriavidus oxalaticus LMG 2235</strain>
    </source>
</reference>
<accession>A0A375FXD3</accession>
<dbReference type="RefSeq" id="WP_116386778.1">
    <property type="nucleotide sequence ID" value="NZ_LT978515.1"/>
</dbReference>
<protein>
    <recommendedName>
        <fullName evidence="2">GPI inositol-deacylase PGAP1-like alpha/beta domain-containing protein</fullName>
    </recommendedName>
</protein>
<dbReference type="Proteomes" id="UP000256862">
    <property type="component" value="Chromosome CO2235"/>
</dbReference>
<gene>
    <name evidence="4" type="ORF">CO2235_120061</name>
    <name evidence="3" type="ORF">CO2235_U950002</name>
</gene>
<organism evidence="4">
    <name type="scientific">Cupriavidus oxalaticus</name>
    <dbReference type="NCBI Taxonomy" id="96344"/>
    <lineage>
        <taxon>Bacteria</taxon>
        <taxon>Pseudomonadati</taxon>
        <taxon>Pseudomonadota</taxon>
        <taxon>Betaproteobacteria</taxon>
        <taxon>Burkholderiales</taxon>
        <taxon>Burkholderiaceae</taxon>
        <taxon>Cupriavidus</taxon>
    </lineage>
</organism>
<proteinExistence type="predicted"/>
<evidence type="ECO:0000313" key="3">
    <source>
        <dbReference type="EMBL" id="SPC10529.1"/>
    </source>
</evidence>
<dbReference type="Gene3D" id="3.40.50.1820">
    <property type="entry name" value="alpha/beta hydrolase"/>
    <property type="match status" value="1"/>
</dbReference>